<feature type="region of interest" description="Disordered" evidence="1">
    <location>
        <begin position="38"/>
        <end position="65"/>
    </location>
</feature>
<proteinExistence type="predicted"/>
<accession>A0A835S4Q3</accession>
<reference evidence="2 3" key="1">
    <citation type="journal article" date="2020" name="Nat. Food">
        <title>A phased Vanilla planifolia genome enables genetic improvement of flavour and production.</title>
        <authorList>
            <person name="Hasing T."/>
            <person name="Tang H."/>
            <person name="Brym M."/>
            <person name="Khazi F."/>
            <person name="Huang T."/>
            <person name="Chambers A.H."/>
        </authorList>
    </citation>
    <scope>NUCLEOTIDE SEQUENCE [LARGE SCALE GENOMIC DNA]</scope>
    <source>
        <tissue evidence="2">Leaf</tissue>
    </source>
</reference>
<feature type="region of interest" description="Disordered" evidence="1">
    <location>
        <begin position="109"/>
        <end position="139"/>
    </location>
</feature>
<name>A0A835S4Q3_VANPL</name>
<sequence>MPFQNFNRYHLTVGTLRGQDPSSSPSKKDSIAFLERQQKKAFRKQRMASTQNATPTAPQRRSSRYLQSMDEEIKSSILSPKFLSAAAMAGWDEEALLIATLVVEDTPVRESQLRKRRSRHLQSPLTTSSNRKRRSRRQTAEAIPSLVLCVDDNGDASSYQVLGHDVIKRMEKRKKEL</sequence>
<feature type="compositionally biased region" description="Polar residues" evidence="1">
    <location>
        <begin position="47"/>
        <end position="65"/>
    </location>
</feature>
<comment type="caution">
    <text evidence="2">The sequence shown here is derived from an EMBL/GenBank/DDBJ whole genome shotgun (WGS) entry which is preliminary data.</text>
</comment>
<evidence type="ECO:0000313" key="2">
    <source>
        <dbReference type="EMBL" id="KAG0499906.1"/>
    </source>
</evidence>
<gene>
    <name evidence="2" type="ORF">HPP92_004597</name>
</gene>
<dbReference type="EMBL" id="JADCNL010000001">
    <property type="protein sequence ID" value="KAG0499906.1"/>
    <property type="molecule type" value="Genomic_DNA"/>
</dbReference>
<dbReference type="Proteomes" id="UP000636800">
    <property type="component" value="Chromosome 1"/>
</dbReference>
<evidence type="ECO:0000256" key="1">
    <source>
        <dbReference type="SAM" id="MobiDB-lite"/>
    </source>
</evidence>
<protein>
    <submittedName>
        <fullName evidence="2">Uncharacterized protein</fullName>
    </submittedName>
</protein>
<dbReference type="OrthoDB" id="1727884at2759"/>
<organism evidence="2 3">
    <name type="scientific">Vanilla planifolia</name>
    <name type="common">Vanilla</name>
    <dbReference type="NCBI Taxonomy" id="51239"/>
    <lineage>
        <taxon>Eukaryota</taxon>
        <taxon>Viridiplantae</taxon>
        <taxon>Streptophyta</taxon>
        <taxon>Embryophyta</taxon>
        <taxon>Tracheophyta</taxon>
        <taxon>Spermatophyta</taxon>
        <taxon>Magnoliopsida</taxon>
        <taxon>Liliopsida</taxon>
        <taxon>Asparagales</taxon>
        <taxon>Orchidaceae</taxon>
        <taxon>Vanilloideae</taxon>
        <taxon>Vanilleae</taxon>
        <taxon>Vanilla</taxon>
    </lineage>
</organism>
<dbReference type="AlphaFoldDB" id="A0A835S4Q3"/>
<keyword evidence="3" id="KW-1185">Reference proteome</keyword>
<evidence type="ECO:0000313" key="3">
    <source>
        <dbReference type="Proteomes" id="UP000636800"/>
    </source>
</evidence>